<gene>
    <name evidence="1" type="ORF">QF035_000331</name>
</gene>
<reference evidence="1 2" key="1">
    <citation type="submission" date="2023-07" db="EMBL/GenBank/DDBJ databases">
        <title>Comparative genomics of wheat-associated soil bacteria to identify genetic determinants of phenazine resistance.</title>
        <authorList>
            <person name="Mouncey N."/>
        </authorList>
    </citation>
    <scope>NUCLEOTIDE SEQUENCE [LARGE SCALE GENOMIC DNA]</scope>
    <source>
        <strain evidence="1 2">V2I4</strain>
    </source>
</reference>
<name>A0ABU0SJT6_9ACTN</name>
<evidence type="ECO:0000313" key="2">
    <source>
        <dbReference type="Proteomes" id="UP001230328"/>
    </source>
</evidence>
<organism evidence="1 2">
    <name type="scientific">Streptomyces umbrinus</name>
    <dbReference type="NCBI Taxonomy" id="67370"/>
    <lineage>
        <taxon>Bacteria</taxon>
        <taxon>Bacillati</taxon>
        <taxon>Actinomycetota</taxon>
        <taxon>Actinomycetes</taxon>
        <taxon>Kitasatosporales</taxon>
        <taxon>Streptomycetaceae</taxon>
        <taxon>Streptomyces</taxon>
        <taxon>Streptomyces phaeochromogenes group</taxon>
    </lineage>
</organism>
<dbReference type="EMBL" id="JAUSZI010000002">
    <property type="protein sequence ID" value="MDQ1022749.1"/>
    <property type="molecule type" value="Genomic_DNA"/>
</dbReference>
<sequence length="71" mass="8141">MARHRDCLCDRAPFFAEGATLGAPQALQVAARWHHWHTPGPFLDRTNPLAEVPDRYRAMDDRSALKVRIIF</sequence>
<accession>A0ABU0SJT6</accession>
<keyword evidence="2" id="KW-1185">Reference proteome</keyword>
<evidence type="ECO:0000313" key="1">
    <source>
        <dbReference type="EMBL" id="MDQ1022749.1"/>
    </source>
</evidence>
<protein>
    <submittedName>
        <fullName evidence="1">Uncharacterized protein</fullName>
    </submittedName>
</protein>
<dbReference type="Proteomes" id="UP001230328">
    <property type="component" value="Unassembled WGS sequence"/>
</dbReference>
<proteinExistence type="predicted"/>
<comment type="caution">
    <text evidence="1">The sequence shown here is derived from an EMBL/GenBank/DDBJ whole genome shotgun (WGS) entry which is preliminary data.</text>
</comment>
<dbReference type="RefSeq" id="WP_307517635.1">
    <property type="nucleotide sequence ID" value="NZ_JAUSZI010000002.1"/>
</dbReference>